<proteinExistence type="predicted"/>
<protein>
    <submittedName>
        <fullName evidence="1">Uncharacterized protein</fullName>
    </submittedName>
</protein>
<gene>
    <name evidence="1" type="ORF">BRAN1462_LOCUS30280</name>
</gene>
<dbReference type="AlphaFoldDB" id="A0A7S2P4C7"/>
<sequence length="158" mass="18326">MRFEDIDCVQQLEREVQELAAQNHEVEKHHESMNCFWNNAQNLTELWLYRTVPRLDLYKELHSQLEDAPQEDLLVNICGANQWLEDLESKLGSLEAWRNDGALRVEDKKMFGKAVNELCREREFGDIIAKLEDVTTRHIGGLLKFPAIATEPQTVFGT</sequence>
<organism evidence="1">
    <name type="scientific">Zooxanthella nutricula</name>
    <dbReference type="NCBI Taxonomy" id="1333877"/>
    <lineage>
        <taxon>Eukaryota</taxon>
        <taxon>Sar</taxon>
        <taxon>Alveolata</taxon>
        <taxon>Dinophyceae</taxon>
        <taxon>Peridiniales</taxon>
        <taxon>Peridiniales incertae sedis</taxon>
        <taxon>Zooxanthella</taxon>
    </lineage>
</organism>
<accession>A0A7S2P4C7</accession>
<reference evidence="1" key="1">
    <citation type="submission" date="2021-01" db="EMBL/GenBank/DDBJ databases">
        <authorList>
            <person name="Corre E."/>
            <person name="Pelletier E."/>
            <person name="Niang G."/>
            <person name="Scheremetjew M."/>
            <person name="Finn R."/>
            <person name="Kale V."/>
            <person name="Holt S."/>
            <person name="Cochrane G."/>
            <person name="Meng A."/>
            <person name="Brown T."/>
            <person name="Cohen L."/>
        </authorList>
    </citation>
    <scope>NUCLEOTIDE SEQUENCE</scope>
    <source>
        <strain evidence="1">RCC3387</strain>
    </source>
</reference>
<name>A0A7S2P4C7_9DINO</name>
<evidence type="ECO:0000313" key="1">
    <source>
        <dbReference type="EMBL" id="CAD9577089.1"/>
    </source>
</evidence>
<dbReference type="EMBL" id="HBGW01047549">
    <property type="protein sequence ID" value="CAD9577089.1"/>
    <property type="molecule type" value="Transcribed_RNA"/>
</dbReference>